<accession>A0A6G1KF36</accession>
<dbReference type="PROSITE" id="PS51194">
    <property type="entry name" value="HELICASE_CTER"/>
    <property type="match status" value="1"/>
</dbReference>
<comment type="catalytic activity">
    <reaction evidence="4">
        <text>Couples ATP hydrolysis with the unwinding of duplex DNA by translocating in the 3'-5' direction.</text>
        <dbReference type="EC" id="5.6.2.4"/>
    </reaction>
</comment>
<dbReference type="InterPro" id="IPR027417">
    <property type="entry name" value="P-loop_NTPase"/>
</dbReference>
<dbReference type="GO" id="GO:0000724">
    <property type="term" value="P:double-strand break repair via homologous recombination"/>
    <property type="evidence" value="ECO:0007669"/>
    <property type="project" value="TreeGrafter"/>
</dbReference>
<comment type="similarity">
    <text evidence="1">Belongs to the helicase family. RecQ subfamily.</text>
</comment>
<keyword evidence="3" id="KW-0413">Isomerase</keyword>
<dbReference type="GO" id="GO:0043138">
    <property type="term" value="F:3'-5' DNA helicase activity"/>
    <property type="evidence" value="ECO:0007669"/>
    <property type="project" value="UniProtKB-EC"/>
</dbReference>
<sequence>KILVYVALTTTAQELSTSLRCSCYHGGLPKAERTVIQTSFSTAKRAVLVATVAFVAGVDIPDIGCILWFGAPNHPITFAQGMGRGGRNGQTCVARIVFRRGIPSFLGKLEDRNAQWVMQQILDCNYCLRIPINLYLDGDSKRTACRTSEEPCTFCQRAYNGSYAASTPTPSKTGPPVDRACSE</sequence>
<dbReference type="GO" id="GO:0009378">
    <property type="term" value="F:four-way junction helicase activity"/>
    <property type="evidence" value="ECO:0007669"/>
    <property type="project" value="TreeGrafter"/>
</dbReference>
<dbReference type="GO" id="GO:0003677">
    <property type="term" value="F:DNA binding"/>
    <property type="evidence" value="ECO:0007669"/>
    <property type="project" value="UniProtKB-KW"/>
</dbReference>
<keyword evidence="8" id="KW-1185">Reference proteome</keyword>
<feature type="domain" description="Helicase C-terminal" evidence="6">
    <location>
        <begin position="1"/>
        <end position="138"/>
    </location>
</feature>
<dbReference type="Gene3D" id="3.40.50.300">
    <property type="entry name" value="P-loop containing nucleotide triphosphate hydrolases"/>
    <property type="match status" value="1"/>
</dbReference>
<evidence type="ECO:0000313" key="8">
    <source>
        <dbReference type="Proteomes" id="UP000799428"/>
    </source>
</evidence>
<keyword evidence="7" id="KW-0378">Hydrolase</keyword>
<evidence type="ECO:0000256" key="4">
    <source>
        <dbReference type="ARBA" id="ARBA00034617"/>
    </source>
</evidence>
<dbReference type="PANTHER" id="PTHR13710">
    <property type="entry name" value="DNA HELICASE RECQ FAMILY MEMBER"/>
    <property type="match status" value="1"/>
</dbReference>
<name>A0A6G1KF36_9PLEO</name>
<dbReference type="OrthoDB" id="3522001at2759"/>
<dbReference type="SUPFAM" id="SSF52540">
    <property type="entry name" value="P-loop containing nucleoside triphosphate hydrolases"/>
    <property type="match status" value="1"/>
</dbReference>
<dbReference type="Pfam" id="PF00271">
    <property type="entry name" value="Helicase_C"/>
    <property type="match status" value="1"/>
</dbReference>
<dbReference type="SMART" id="SM00490">
    <property type="entry name" value="HELICc"/>
    <property type="match status" value="1"/>
</dbReference>
<dbReference type="EMBL" id="MU005767">
    <property type="protein sequence ID" value="KAF2711243.1"/>
    <property type="molecule type" value="Genomic_DNA"/>
</dbReference>
<evidence type="ECO:0000256" key="3">
    <source>
        <dbReference type="ARBA" id="ARBA00023235"/>
    </source>
</evidence>
<reference evidence="7" key="1">
    <citation type="journal article" date="2020" name="Stud. Mycol.">
        <title>101 Dothideomycetes genomes: a test case for predicting lifestyles and emergence of pathogens.</title>
        <authorList>
            <person name="Haridas S."/>
            <person name="Albert R."/>
            <person name="Binder M."/>
            <person name="Bloem J."/>
            <person name="Labutti K."/>
            <person name="Salamov A."/>
            <person name="Andreopoulos B."/>
            <person name="Baker S."/>
            <person name="Barry K."/>
            <person name="Bills G."/>
            <person name="Bluhm B."/>
            <person name="Cannon C."/>
            <person name="Castanera R."/>
            <person name="Culley D."/>
            <person name="Daum C."/>
            <person name="Ezra D."/>
            <person name="Gonzalez J."/>
            <person name="Henrissat B."/>
            <person name="Kuo A."/>
            <person name="Liang C."/>
            <person name="Lipzen A."/>
            <person name="Lutzoni F."/>
            <person name="Magnuson J."/>
            <person name="Mondo S."/>
            <person name="Nolan M."/>
            <person name="Ohm R."/>
            <person name="Pangilinan J."/>
            <person name="Park H.-J."/>
            <person name="Ramirez L."/>
            <person name="Alfaro M."/>
            <person name="Sun H."/>
            <person name="Tritt A."/>
            <person name="Yoshinaga Y."/>
            <person name="Zwiers L.-H."/>
            <person name="Turgeon B."/>
            <person name="Goodwin S."/>
            <person name="Spatafora J."/>
            <person name="Crous P."/>
            <person name="Grigoriev I."/>
        </authorList>
    </citation>
    <scope>NUCLEOTIDE SEQUENCE</scope>
    <source>
        <strain evidence="7">CBS 279.74</strain>
    </source>
</reference>
<dbReference type="GO" id="GO:0005694">
    <property type="term" value="C:chromosome"/>
    <property type="evidence" value="ECO:0007669"/>
    <property type="project" value="TreeGrafter"/>
</dbReference>
<dbReference type="InterPro" id="IPR001650">
    <property type="entry name" value="Helicase_C-like"/>
</dbReference>
<evidence type="ECO:0000313" key="7">
    <source>
        <dbReference type="EMBL" id="KAF2711243.1"/>
    </source>
</evidence>
<dbReference type="GO" id="GO:0016787">
    <property type="term" value="F:hydrolase activity"/>
    <property type="evidence" value="ECO:0007669"/>
    <property type="project" value="UniProtKB-KW"/>
</dbReference>
<dbReference type="GO" id="GO:0005737">
    <property type="term" value="C:cytoplasm"/>
    <property type="evidence" value="ECO:0007669"/>
    <property type="project" value="TreeGrafter"/>
</dbReference>
<evidence type="ECO:0000259" key="6">
    <source>
        <dbReference type="PROSITE" id="PS51194"/>
    </source>
</evidence>
<evidence type="ECO:0000256" key="5">
    <source>
        <dbReference type="ARBA" id="ARBA00034808"/>
    </source>
</evidence>
<protein>
    <recommendedName>
        <fullName evidence="5">DNA 3'-5' helicase</fullName>
        <ecNumber evidence="5">5.6.2.4</ecNumber>
    </recommendedName>
</protein>
<organism evidence="7 8">
    <name type="scientific">Pleomassaria siparia CBS 279.74</name>
    <dbReference type="NCBI Taxonomy" id="1314801"/>
    <lineage>
        <taxon>Eukaryota</taxon>
        <taxon>Fungi</taxon>
        <taxon>Dikarya</taxon>
        <taxon>Ascomycota</taxon>
        <taxon>Pezizomycotina</taxon>
        <taxon>Dothideomycetes</taxon>
        <taxon>Pleosporomycetidae</taxon>
        <taxon>Pleosporales</taxon>
        <taxon>Pleomassariaceae</taxon>
        <taxon>Pleomassaria</taxon>
    </lineage>
</organism>
<dbReference type="EC" id="5.6.2.4" evidence="5"/>
<proteinExistence type="inferred from homology"/>
<evidence type="ECO:0000256" key="2">
    <source>
        <dbReference type="ARBA" id="ARBA00023125"/>
    </source>
</evidence>
<evidence type="ECO:0000256" key="1">
    <source>
        <dbReference type="ARBA" id="ARBA00005446"/>
    </source>
</evidence>
<feature type="non-terminal residue" evidence="7">
    <location>
        <position position="1"/>
    </location>
</feature>
<gene>
    <name evidence="7" type="ORF">K504DRAFT_374631</name>
</gene>
<dbReference type="PANTHER" id="PTHR13710:SF105">
    <property type="entry name" value="ATP-DEPENDENT DNA HELICASE Q1"/>
    <property type="match status" value="1"/>
</dbReference>
<keyword evidence="2" id="KW-0238">DNA-binding</keyword>
<dbReference type="Proteomes" id="UP000799428">
    <property type="component" value="Unassembled WGS sequence"/>
</dbReference>
<dbReference type="AlphaFoldDB" id="A0A6G1KF36"/>